<keyword evidence="2" id="KW-1185">Reference proteome</keyword>
<comment type="caution">
    <text evidence="1">The sequence shown here is derived from an EMBL/GenBank/DDBJ whole genome shotgun (WGS) entry which is preliminary data.</text>
</comment>
<gene>
    <name evidence="1" type="ORF">EJB05_26562</name>
</gene>
<dbReference type="AlphaFoldDB" id="A0A5J9ULJ4"/>
<name>A0A5J9ULJ4_9POAL</name>
<sequence length="155" mass="17068">MAAVVVPGTYAALQQRLVRSWIPMIQERKAIRWLRLVRIAGYRLPEGKPFDGSALGASQVAGCPRKAILRHRHVQVSHIHGHAVSAAAFRRLAGTDEPFMARRLTGGTSAPHRYKRVVLGHATPAATLQRTTGTHLKAIRLQCIMPKAGCLWVSR</sequence>
<dbReference type="Gramene" id="TVU24161">
    <property type="protein sequence ID" value="TVU24161"/>
    <property type="gene ID" value="EJB05_26562"/>
</dbReference>
<reference evidence="1 2" key="1">
    <citation type="journal article" date="2019" name="Sci. Rep.">
        <title>A high-quality genome of Eragrostis curvula grass provides insights into Poaceae evolution and supports new strategies to enhance forage quality.</title>
        <authorList>
            <person name="Carballo J."/>
            <person name="Santos B.A.C.M."/>
            <person name="Zappacosta D."/>
            <person name="Garbus I."/>
            <person name="Selva J.P."/>
            <person name="Gallo C.A."/>
            <person name="Diaz A."/>
            <person name="Albertini E."/>
            <person name="Caccamo M."/>
            <person name="Echenique V."/>
        </authorList>
    </citation>
    <scope>NUCLEOTIDE SEQUENCE [LARGE SCALE GENOMIC DNA]</scope>
    <source>
        <strain evidence="2">cv. Victoria</strain>
        <tissue evidence="1">Leaf</tissue>
    </source>
</reference>
<organism evidence="1 2">
    <name type="scientific">Eragrostis curvula</name>
    <name type="common">weeping love grass</name>
    <dbReference type="NCBI Taxonomy" id="38414"/>
    <lineage>
        <taxon>Eukaryota</taxon>
        <taxon>Viridiplantae</taxon>
        <taxon>Streptophyta</taxon>
        <taxon>Embryophyta</taxon>
        <taxon>Tracheophyta</taxon>
        <taxon>Spermatophyta</taxon>
        <taxon>Magnoliopsida</taxon>
        <taxon>Liliopsida</taxon>
        <taxon>Poales</taxon>
        <taxon>Poaceae</taxon>
        <taxon>PACMAD clade</taxon>
        <taxon>Chloridoideae</taxon>
        <taxon>Eragrostideae</taxon>
        <taxon>Eragrostidinae</taxon>
        <taxon>Eragrostis</taxon>
    </lineage>
</organism>
<dbReference type="Proteomes" id="UP000324897">
    <property type="component" value="Chromosome 2"/>
</dbReference>
<dbReference type="EMBL" id="RWGY01000013">
    <property type="protein sequence ID" value="TVU24161.1"/>
    <property type="molecule type" value="Genomic_DNA"/>
</dbReference>
<feature type="non-terminal residue" evidence="1">
    <location>
        <position position="1"/>
    </location>
</feature>
<accession>A0A5J9ULJ4</accession>
<protein>
    <submittedName>
        <fullName evidence="1">Uncharacterized protein</fullName>
    </submittedName>
</protein>
<evidence type="ECO:0000313" key="1">
    <source>
        <dbReference type="EMBL" id="TVU24161.1"/>
    </source>
</evidence>
<proteinExistence type="predicted"/>
<evidence type="ECO:0000313" key="2">
    <source>
        <dbReference type="Proteomes" id="UP000324897"/>
    </source>
</evidence>